<comment type="similarity">
    <text evidence="1">Belongs to the RutC family.</text>
</comment>
<dbReference type="InterPro" id="IPR035959">
    <property type="entry name" value="RutC-like_sf"/>
</dbReference>
<dbReference type="PROSITE" id="PS01094">
    <property type="entry name" value="UPF0076"/>
    <property type="match status" value="1"/>
</dbReference>
<dbReference type="PANTHER" id="PTHR47328:SF1">
    <property type="entry name" value="RUTC FAMILY PROTEIN YOAB"/>
    <property type="match status" value="1"/>
</dbReference>
<dbReference type="InterPro" id="IPR006175">
    <property type="entry name" value="YjgF/YER057c/UK114"/>
</dbReference>
<dbReference type="Gene3D" id="3.30.1330.40">
    <property type="entry name" value="RutC-like"/>
    <property type="match status" value="1"/>
</dbReference>
<reference evidence="2 3" key="1">
    <citation type="submission" date="2016-01" db="EMBL/GenBank/DDBJ databases">
        <title>Annotation of Pseudomonas oryzihabitans USDA-ARS-USMARC-56511.</title>
        <authorList>
            <person name="Harhay G.P."/>
            <person name="Harhay D.M."/>
            <person name="Smith T.P.L."/>
            <person name="Bono J.L."/>
            <person name="Heaton M.P."/>
            <person name="Clawson M.L."/>
            <person name="Chitko-Mckown C.G."/>
            <person name="Capik S.F."/>
            <person name="DeDonder K.D."/>
            <person name="Apley M.D."/>
            <person name="Lubbers B.V."/>
            <person name="White B.J."/>
            <person name="Larson R.L."/>
        </authorList>
    </citation>
    <scope>NUCLEOTIDE SEQUENCE [LARGE SCALE GENOMIC DNA]</scope>
    <source>
        <strain evidence="2 3">USDA-ARS-USMARC-56511</strain>
    </source>
</reference>
<gene>
    <name evidence="2" type="ORF">APT59_07340</name>
</gene>
<sequence>MQPITRIETNQRMSRVVQYKGGITFVGGQTANDRTQDIKGQTAQVLQKIDDYLAKVGLDKTRILSAQVWLSDIQANFAGMNEVWDAWAPEGQAPARATVESRLAAPELLVEIAIVAAAE</sequence>
<dbReference type="RefSeq" id="WP_027596893.1">
    <property type="nucleotide sequence ID" value="NZ_CP013987.1"/>
</dbReference>
<dbReference type="Pfam" id="PF01042">
    <property type="entry name" value="Ribonuc_L-PSP"/>
    <property type="match status" value="1"/>
</dbReference>
<dbReference type="PANTHER" id="PTHR47328">
    <property type="match status" value="1"/>
</dbReference>
<dbReference type="SUPFAM" id="SSF55298">
    <property type="entry name" value="YjgF-like"/>
    <property type="match status" value="1"/>
</dbReference>
<dbReference type="AlphaFoldDB" id="A0A0U4WMW4"/>
<evidence type="ECO:0000313" key="2">
    <source>
        <dbReference type="EMBL" id="ALZ84035.1"/>
    </source>
</evidence>
<dbReference type="EMBL" id="CP013987">
    <property type="protein sequence ID" value="ALZ84035.1"/>
    <property type="molecule type" value="Genomic_DNA"/>
</dbReference>
<dbReference type="Proteomes" id="UP000064137">
    <property type="component" value="Chromosome"/>
</dbReference>
<proteinExistence type="inferred from homology"/>
<dbReference type="GeneID" id="57559812"/>
<accession>A0A0U4WMW4</accession>
<name>A0A0U4WMW4_9PSED</name>
<dbReference type="InterPro" id="IPR019897">
    <property type="entry name" value="RidA_CS"/>
</dbReference>
<dbReference type="OrthoDB" id="6899345at2"/>
<evidence type="ECO:0000313" key="3">
    <source>
        <dbReference type="Proteomes" id="UP000064137"/>
    </source>
</evidence>
<organism evidence="2 3">
    <name type="scientific">Pseudomonas oryzihabitans</name>
    <dbReference type="NCBI Taxonomy" id="47885"/>
    <lineage>
        <taxon>Bacteria</taxon>
        <taxon>Pseudomonadati</taxon>
        <taxon>Pseudomonadota</taxon>
        <taxon>Gammaproteobacteria</taxon>
        <taxon>Pseudomonadales</taxon>
        <taxon>Pseudomonadaceae</taxon>
        <taxon>Pseudomonas</taxon>
    </lineage>
</organism>
<evidence type="ECO:0000256" key="1">
    <source>
        <dbReference type="ARBA" id="ARBA00010552"/>
    </source>
</evidence>
<dbReference type="KEGG" id="por:APT59_07340"/>
<dbReference type="CDD" id="cd06150">
    <property type="entry name" value="YjgF_YER057c_UK114_like_2"/>
    <property type="match status" value="1"/>
</dbReference>
<protein>
    <submittedName>
        <fullName evidence="2">Uncharacterized protein</fullName>
    </submittedName>
</protein>
<dbReference type="InterPro" id="IPR035709">
    <property type="entry name" value="YoaB-like"/>
</dbReference>